<feature type="transmembrane region" description="Helical" evidence="1">
    <location>
        <begin position="119"/>
        <end position="143"/>
    </location>
</feature>
<sequence>MLFIIGFILIFFLLYYLFSKRVILVETVSAAIVMAIGVFSLNVGPNFNVDVIWFKVLALIAISIWSFFMVSYVISFITKRFKALHYQHLIGRFRIGTWVASTSVTVIIISKYFPLFDRVIIPLVMINTLLWLFFLAISIRAMIKIFINKLGKNVNGILFLTTVSTQSLLLMYNNVWANFNLYINEILIAIGFLFYFLCIFMIMKRYIKYNWKLIDDWGAPNCMFHGALSIIGSTIVITEVFSLSNVLIFWSVVLVIFIVHEIIEIVRGLLRVRQYGFIEGLCVYDHSQWSRIFTFCMFYTFTLKININYDISSAWVASGQQAILAYGKWVIAMLLIIEIGLLIHALWNSQRNTEIAIQNNV</sequence>
<feature type="transmembrane region" description="Helical" evidence="1">
    <location>
        <begin position="155"/>
        <end position="175"/>
    </location>
</feature>
<evidence type="ECO:0000313" key="3">
    <source>
        <dbReference type="Proteomes" id="UP000218887"/>
    </source>
</evidence>
<feature type="transmembrane region" description="Helical" evidence="1">
    <location>
        <begin position="247"/>
        <end position="270"/>
    </location>
</feature>
<feature type="transmembrane region" description="Helical" evidence="1">
    <location>
        <begin position="52"/>
        <end position="74"/>
    </location>
</feature>
<gene>
    <name evidence="2" type="ORF">CIL05_05185</name>
</gene>
<feature type="transmembrane region" description="Helical" evidence="1">
    <location>
        <begin position="222"/>
        <end position="241"/>
    </location>
</feature>
<feature type="transmembrane region" description="Helical" evidence="1">
    <location>
        <begin position="329"/>
        <end position="347"/>
    </location>
</feature>
<organism evidence="2 3">
    <name type="scientific">Virgibacillus profundi</name>
    <dbReference type="NCBI Taxonomy" id="2024555"/>
    <lineage>
        <taxon>Bacteria</taxon>
        <taxon>Bacillati</taxon>
        <taxon>Bacillota</taxon>
        <taxon>Bacilli</taxon>
        <taxon>Bacillales</taxon>
        <taxon>Bacillaceae</taxon>
        <taxon>Virgibacillus</taxon>
    </lineage>
</organism>
<protein>
    <submittedName>
        <fullName evidence="2">Uncharacterized protein</fullName>
    </submittedName>
</protein>
<dbReference type="OrthoDB" id="2734473at2"/>
<name>A0A2A2IFF2_9BACI</name>
<dbReference type="EMBL" id="NPOA01000003">
    <property type="protein sequence ID" value="PAV30499.1"/>
    <property type="molecule type" value="Genomic_DNA"/>
</dbReference>
<dbReference type="RefSeq" id="WP_095654465.1">
    <property type="nucleotide sequence ID" value="NZ_NPOA01000003.1"/>
</dbReference>
<accession>A0A2A2IFF2</accession>
<comment type="caution">
    <text evidence="2">The sequence shown here is derived from an EMBL/GenBank/DDBJ whole genome shotgun (WGS) entry which is preliminary data.</text>
</comment>
<feature type="transmembrane region" description="Helical" evidence="1">
    <location>
        <begin position="291"/>
        <end position="309"/>
    </location>
</feature>
<dbReference type="Proteomes" id="UP000218887">
    <property type="component" value="Unassembled WGS sequence"/>
</dbReference>
<proteinExistence type="predicted"/>
<keyword evidence="1" id="KW-1133">Transmembrane helix</keyword>
<keyword evidence="1" id="KW-0472">Membrane</keyword>
<dbReference type="AlphaFoldDB" id="A0A2A2IFF2"/>
<evidence type="ECO:0000313" key="2">
    <source>
        <dbReference type="EMBL" id="PAV30499.1"/>
    </source>
</evidence>
<feature type="transmembrane region" description="Helical" evidence="1">
    <location>
        <begin position="181"/>
        <end position="202"/>
    </location>
</feature>
<reference evidence="2 3" key="1">
    <citation type="submission" date="2017-08" db="EMBL/GenBank/DDBJ databases">
        <title>Virgibacillus indicus sp. nov. and Virgibacillus profoundi sp. nov, two moderately halophilic bacteria isolated from marine sediment by using the Microfluidic Streak Plate.</title>
        <authorList>
            <person name="Xu B."/>
            <person name="Hu B."/>
            <person name="Wang J."/>
            <person name="Zhu Y."/>
            <person name="Huang L."/>
            <person name="Du W."/>
            <person name="Huang Y."/>
        </authorList>
    </citation>
    <scope>NUCLEOTIDE SEQUENCE [LARGE SCALE GENOMIC DNA]</scope>
    <source>
        <strain evidence="2 3">IO3-P3-H5</strain>
    </source>
</reference>
<keyword evidence="3" id="KW-1185">Reference proteome</keyword>
<evidence type="ECO:0000256" key="1">
    <source>
        <dbReference type="SAM" id="Phobius"/>
    </source>
</evidence>
<feature type="transmembrane region" description="Helical" evidence="1">
    <location>
        <begin position="95"/>
        <end position="113"/>
    </location>
</feature>
<keyword evidence="1" id="KW-0812">Transmembrane</keyword>